<dbReference type="SMART" id="SM00448">
    <property type="entry name" value="REC"/>
    <property type="match status" value="1"/>
</dbReference>
<dbReference type="InterPro" id="IPR050595">
    <property type="entry name" value="Bact_response_regulator"/>
</dbReference>
<reference evidence="7" key="1">
    <citation type="submission" date="2018-06" db="EMBL/GenBank/DDBJ databases">
        <authorList>
            <person name="Zhirakovskaya E."/>
        </authorList>
    </citation>
    <scope>NUCLEOTIDE SEQUENCE</scope>
</reference>
<feature type="domain" description="Response regulatory" evidence="6">
    <location>
        <begin position="3"/>
        <end position="115"/>
    </location>
</feature>
<name>A0A3B1DRZ7_9ZZZZ</name>
<dbReference type="PANTHER" id="PTHR44591:SF18">
    <property type="entry name" value="REGULATORY PROTEIN"/>
    <property type="match status" value="1"/>
</dbReference>
<evidence type="ECO:0000256" key="1">
    <source>
        <dbReference type="ARBA" id="ARBA00022553"/>
    </source>
</evidence>
<dbReference type="GO" id="GO:0000160">
    <property type="term" value="P:phosphorelay signal transduction system"/>
    <property type="evidence" value="ECO:0007669"/>
    <property type="project" value="UniProtKB-KW"/>
</dbReference>
<proteinExistence type="predicted"/>
<dbReference type="SUPFAM" id="SSF52172">
    <property type="entry name" value="CheY-like"/>
    <property type="match status" value="1"/>
</dbReference>
<dbReference type="Pfam" id="PF00072">
    <property type="entry name" value="Response_reg"/>
    <property type="match status" value="1"/>
</dbReference>
<gene>
    <name evidence="7" type="ORF">MNBD_NITROSPINAE05-990</name>
</gene>
<evidence type="ECO:0000256" key="2">
    <source>
        <dbReference type="ARBA" id="ARBA00023012"/>
    </source>
</evidence>
<dbReference type="AlphaFoldDB" id="A0A3B1DRZ7"/>
<sequence length="121" mass="13805">MKKILVVDDEENIRFLYKKELEDQGYQVTLAATAEEAKAKIREDKPDVITLDNKMPGMDGIEFMKKLQEEGKNIPVILCSTHGRFKQDFRVWAADAYVVKSADLSELKLTIKEVLDEVASQ</sequence>
<dbReference type="Gene3D" id="3.40.50.2300">
    <property type="match status" value="1"/>
</dbReference>
<keyword evidence="1" id="KW-0597">Phosphoprotein</keyword>
<dbReference type="PANTHER" id="PTHR44591">
    <property type="entry name" value="STRESS RESPONSE REGULATOR PROTEIN 1"/>
    <property type="match status" value="1"/>
</dbReference>
<accession>A0A3B1DRZ7</accession>
<keyword evidence="5" id="KW-0804">Transcription</keyword>
<keyword evidence="2" id="KW-0902">Two-component regulatory system</keyword>
<keyword evidence="3" id="KW-0805">Transcription regulation</keyword>
<evidence type="ECO:0000313" key="7">
    <source>
        <dbReference type="EMBL" id="VAX31467.1"/>
    </source>
</evidence>
<protein>
    <recommendedName>
        <fullName evidence="6">Response regulatory domain-containing protein</fullName>
    </recommendedName>
</protein>
<dbReference type="GO" id="GO:0003677">
    <property type="term" value="F:DNA binding"/>
    <property type="evidence" value="ECO:0007669"/>
    <property type="project" value="UniProtKB-KW"/>
</dbReference>
<organism evidence="7">
    <name type="scientific">hydrothermal vent metagenome</name>
    <dbReference type="NCBI Taxonomy" id="652676"/>
    <lineage>
        <taxon>unclassified sequences</taxon>
        <taxon>metagenomes</taxon>
        <taxon>ecological metagenomes</taxon>
    </lineage>
</organism>
<dbReference type="EMBL" id="UOGG01000158">
    <property type="protein sequence ID" value="VAX31467.1"/>
    <property type="molecule type" value="Genomic_DNA"/>
</dbReference>
<dbReference type="InterPro" id="IPR001789">
    <property type="entry name" value="Sig_transdc_resp-reg_receiver"/>
</dbReference>
<dbReference type="FunFam" id="3.40.50.2300:FF:000001">
    <property type="entry name" value="DNA-binding response regulator PhoB"/>
    <property type="match status" value="1"/>
</dbReference>
<evidence type="ECO:0000256" key="5">
    <source>
        <dbReference type="ARBA" id="ARBA00023163"/>
    </source>
</evidence>
<keyword evidence="4" id="KW-0238">DNA-binding</keyword>
<evidence type="ECO:0000256" key="3">
    <source>
        <dbReference type="ARBA" id="ARBA00023015"/>
    </source>
</evidence>
<dbReference type="PROSITE" id="PS50110">
    <property type="entry name" value="RESPONSE_REGULATORY"/>
    <property type="match status" value="1"/>
</dbReference>
<evidence type="ECO:0000259" key="6">
    <source>
        <dbReference type="PROSITE" id="PS50110"/>
    </source>
</evidence>
<dbReference type="InterPro" id="IPR011006">
    <property type="entry name" value="CheY-like_superfamily"/>
</dbReference>
<evidence type="ECO:0000256" key="4">
    <source>
        <dbReference type="ARBA" id="ARBA00023125"/>
    </source>
</evidence>